<name>A0A448XNT3_9PLAT</name>
<dbReference type="AlphaFoldDB" id="A0A448XNT3"/>
<dbReference type="Proteomes" id="UP000784294">
    <property type="component" value="Unassembled WGS sequence"/>
</dbReference>
<proteinExistence type="predicted"/>
<dbReference type="EMBL" id="CAAALY010268584">
    <property type="protein sequence ID" value="VEL41259.1"/>
    <property type="molecule type" value="Genomic_DNA"/>
</dbReference>
<evidence type="ECO:0000313" key="2">
    <source>
        <dbReference type="EMBL" id="VEL41259.1"/>
    </source>
</evidence>
<feature type="compositionally biased region" description="Polar residues" evidence="1">
    <location>
        <begin position="86"/>
        <end position="104"/>
    </location>
</feature>
<evidence type="ECO:0000256" key="1">
    <source>
        <dbReference type="SAM" id="MobiDB-lite"/>
    </source>
</evidence>
<evidence type="ECO:0000313" key="3">
    <source>
        <dbReference type="Proteomes" id="UP000784294"/>
    </source>
</evidence>
<sequence length="104" mass="11275">MMSVKRFLSNLAGKNQSTASVAKLTIAFYAAQIRSLLRQSVVEGAKRRIASSDPSRKPGMAMTETGNVTDSGYTPAAFARLEGARLNTSTDRNCSQPDKLTNYQ</sequence>
<accession>A0A448XNT3</accession>
<reference evidence="2" key="1">
    <citation type="submission" date="2018-11" db="EMBL/GenBank/DDBJ databases">
        <authorList>
            <consortium name="Pathogen Informatics"/>
        </authorList>
    </citation>
    <scope>NUCLEOTIDE SEQUENCE</scope>
</reference>
<organism evidence="2 3">
    <name type="scientific">Protopolystoma xenopodis</name>
    <dbReference type="NCBI Taxonomy" id="117903"/>
    <lineage>
        <taxon>Eukaryota</taxon>
        <taxon>Metazoa</taxon>
        <taxon>Spiralia</taxon>
        <taxon>Lophotrochozoa</taxon>
        <taxon>Platyhelminthes</taxon>
        <taxon>Monogenea</taxon>
        <taxon>Polyopisthocotylea</taxon>
        <taxon>Polystomatidea</taxon>
        <taxon>Polystomatidae</taxon>
        <taxon>Protopolystoma</taxon>
    </lineage>
</organism>
<gene>
    <name evidence="2" type="ORF">PXEA_LOCUS34699</name>
</gene>
<feature type="region of interest" description="Disordered" evidence="1">
    <location>
        <begin position="44"/>
        <end position="68"/>
    </location>
</feature>
<feature type="region of interest" description="Disordered" evidence="1">
    <location>
        <begin position="84"/>
        <end position="104"/>
    </location>
</feature>
<comment type="caution">
    <text evidence="2">The sequence shown here is derived from an EMBL/GenBank/DDBJ whole genome shotgun (WGS) entry which is preliminary data.</text>
</comment>
<protein>
    <submittedName>
        <fullName evidence="2">Uncharacterized protein</fullName>
    </submittedName>
</protein>
<keyword evidence="3" id="KW-1185">Reference proteome</keyword>